<evidence type="ECO:0000313" key="1">
    <source>
        <dbReference type="EMBL" id="KAG0426201.1"/>
    </source>
</evidence>
<protein>
    <submittedName>
        <fullName evidence="1">Uncharacterized protein</fullName>
    </submittedName>
</protein>
<dbReference type="Proteomes" id="UP000805193">
    <property type="component" value="Unassembled WGS sequence"/>
</dbReference>
<accession>A0AC60PZI4</accession>
<keyword evidence="2" id="KW-1185">Reference proteome</keyword>
<gene>
    <name evidence="1" type="ORF">HPB47_026691</name>
</gene>
<reference evidence="1 2" key="1">
    <citation type="journal article" date="2020" name="Cell">
        <title>Large-Scale Comparative Analyses of Tick Genomes Elucidate Their Genetic Diversity and Vector Capacities.</title>
        <authorList>
            <consortium name="Tick Genome and Microbiome Consortium (TIGMIC)"/>
            <person name="Jia N."/>
            <person name="Wang J."/>
            <person name="Shi W."/>
            <person name="Du L."/>
            <person name="Sun Y."/>
            <person name="Zhan W."/>
            <person name="Jiang J.F."/>
            <person name="Wang Q."/>
            <person name="Zhang B."/>
            <person name="Ji P."/>
            <person name="Bell-Sakyi L."/>
            <person name="Cui X.M."/>
            <person name="Yuan T.T."/>
            <person name="Jiang B.G."/>
            <person name="Yang W.F."/>
            <person name="Lam T.T."/>
            <person name="Chang Q.C."/>
            <person name="Ding S.J."/>
            <person name="Wang X.J."/>
            <person name="Zhu J.G."/>
            <person name="Ruan X.D."/>
            <person name="Zhao L."/>
            <person name="Wei J.T."/>
            <person name="Ye R.Z."/>
            <person name="Que T.C."/>
            <person name="Du C.H."/>
            <person name="Zhou Y.H."/>
            <person name="Cheng J.X."/>
            <person name="Dai P.F."/>
            <person name="Guo W.B."/>
            <person name="Han X.H."/>
            <person name="Huang E.J."/>
            <person name="Li L.F."/>
            <person name="Wei W."/>
            <person name="Gao Y.C."/>
            <person name="Liu J.Z."/>
            <person name="Shao H.Z."/>
            <person name="Wang X."/>
            <person name="Wang C.C."/>
            <person name="Yang T.C."/>
            <person name="Huo Q.B."/>
            <person name="Li W."/>
            <person name="Chen H.Y."/>
            <person name="Chen S.E."/>
            <person name="Zhou L.G."/>
            <person name="Ni X.B."/>
            <person name="Tian J.H."/>
            <person name="Sheng Y."/>
            <person name="Liu T."/>
            <person name="Pan Y.S."/>
            <person name="Xia L.Y."/>
            <person name="Li J."/>
            <person name="Zhao F."/>
            <person name="Cao W.C."/>
        </authorList>
    </citation>
    <scope>NUCLEOTIDE SEQUENCE [LARGE SCALE GENOMIC DNA]</scope>
    <source>
        <strain evidence="1">Iper-2018</strain>
    </source>
</reference>
<comment type="caution">
    <text evidence="1">The sequence shown here is derived from an EMBL/GenBank/DDBJ whole genome shotgun (WGS) entry which is preliminary data.</text>
</comment>
<proteinExistence type="predicted"/>
<dbReference type="EMBL" id="JABSTQ010009747">
    <property type="protein sequence ID" value="KAG0426201.1"/>
    <property type="molecule type" value="Genomic_DNA"/>
</dbReference>
<name>A0AC60PZI4_IXOPE</name>
<evidence type="ECO:0000313" key="2">
    <source>
        <dbReference type="Proteomes" id="UP000805193"/>
    </source>
</evidence>
<sequence length="240" mass="26082">MRTRAKQKLGLNDAGGFSTEGQDVSNVPEGARDRPPRQPQFAEAFRCLGRPTAHAQNFCGCPLRCPELFGAPKAVGPPILKLAIEAQDHRGLQCEPSLHACIELRFLISGPAHRRSSCTALAGVQFPAAQRRRGKPSVRGPRPTRTGLPGFLPETAPVADMWANGSSPRGSILGRLGAGRCWAETPEIRLLSSSSSRRPPPARAAEQSTAAGRHADWSRECPFYIINKLHRPLRLHRVAL</sequence>
<organism evidence="1 2">
    <name type="scientific">Ixodes persulcatus</name>
    <name type="common">Taiga tick</name>
    <dbReference type="NCBI Taxonomy" id="34615"/>
    <lineage>
        <taxon>Eukaryota</taxon>
        <taxon>Metazoa</taxon>
        <taxon>Ecdysozoa</taxon>
        <taxon>Arthropoda</taxon>
        <taxon>Chelicerata</taxon>
        <taxon>Arachnida</taxon>
        <taxon>Acari</taxon>
        <taxon>Parasitiformes</taxon>
        <taxon>Ixodida</taxon>
        <taxon>Ixodoidea</taxon>
        <taxon>Ixodidae</taxon>
        <taxon>Ixodinae</taxon>
        <taxon>Ixodes</taxon>
    </lineage>
</organism>